<evidence type="ECO:0000313" key="2">
    <source>
        <dbReference type="EMBL" id="KEQ18689.1"/>
    </source>
</evidence>
<keyword evidence="1" id="KW-1133">Transmembrane helix</keyword>
<reference evidence="2 3" key="1">
    <citation type="submission" date="2014-06" db="EMBL/GenBank/DDBJ databases">
        <title>Whole Genome Sequences of Three Symbiotic Endozoicomonas Bacteria.</title>
        <authorList>
            <person name="Neave M.J."/>
            <person name="Apprill A."/>
            <person name="Voolstra C.R."/>
        </authorList>
    </citation>
    <scope>NUCLEOTIDE SEQUENCE [LARGE SCALE GENOMIC DNA]</scope>
    <source>
        <strain evidence="2 3">DSM 25634</strain>
    </source>
</reference>
<proteinExistence type="predicted"/>
<organism evidence="2 3">
    <name type="scientific">Endozoicomonas numazuensis</name>
    <dbReference type="NCBI Taxonomy" id="1137799"/>
    <lineage>
        <taxon>Bacteria</taxon>
        <taxon>Pseudomonadati</taxon>
        <taxon>Pseudomonadota</taxon>
        <taxon>Gammaproteobacteria</taxon>
        <taxon>Oceanospirillales</taxon>
        <taxon>Endozoicomonadaceae</taxon>
        <taxon>Endozoicomonas</taxon>
    </lineage>
</organism>
<gene>
    <name evidence="2" type="ORF">GZ78_00780</name>
</gene>
<dbReference type="AlphaFoldDB" id="A0A081NJR6"/>
<protein>
    <submittedName>
        <fullName evidence="2">Uncharacterized protein</fullName>
    </submittedName>
</protein>
<evidence type="ECO:0000256" key="1">
    <source>
        <dbReference type="SAM" id="Phobius"/>
    </source>
</evidence>
<evidence type="ECO:0000313" key="3">
    <source>
        <dbReference type="Proteomes" id="UP000028073"/>
    </source>
</evidence>
<keyword evidence="3" id="KW-1185">Reference proteome</keyword>
<dbReference type="RefSeq" id="WP_152558475.1">
    <property type="nucleotide sequence ID" value="NZ_JOKH01000001.1"/>
</dbReference>
<dbReference type="OrthoDB" id="6198537at2"/>
<dbReference type="STRING" id="1137799.GZ78_00780"/>
<feature type="transmembrane region" description="Helical" evidence="1">
    <location>
        <begin position="46"/>
        <end position="65"/>
    </location>
</feature>
<comment type="caution">
    <text evidence="2">The sequence shown here is derived from an EMBL/GenBank/DDBJ whole genome shotgun (WGS) entry which is preliminary data.</text>
</comment>
<keyword evidence="1" id="KW-0472">Membrane</keyword>
<dbReference type="Proteomes" id="UP000028073">
    <property type="component" value="Unassembled WGS sequence"/>
</dbReference>
<accession>A0A081NJR6</accession>
<dbReference type="EMBL" id="JOKH01000001">
    <property type="protein sequence ID" value="KEQ18689.1"/>
    <property type="molecule type" value="Genomic_DNA"/>
</dbReference>
<sequence length="66" mass="7430">MFNLHRILADMTTTGWIILAICLLVWILATYLMGELSDKHWGDRESGALVGFFVPGIVFVVGLYML</sequence>
<feature type="transmembrane region" description="Helical" evidence="1">
    <location>
        <begin position="15"/>
        <end position="34"/>
    </location>
</feature>
<name>A0A081NJR6_9GAMM</name>
<keyword evidence="1" id="KW-0812">Transmembrane</keyword>